<dbReference type="InterPro" id="IPR041698">
    <property type="entry name" value="Methyltransf_25"/>
</dbReference>
<dbReference type="Pfam" id="PF13649">
    <property type="entry name" value="Methyltransf_25"/>
    <property type="match status" value="1"/>
</dbReference>
<dbReference type="PANTHER" id="PTHR43861">
    <property type="entry name" value="TRANS-ACONITATE 2-METHYLTRANSFERASE-RELATED"/>
    <property type="match status" value="1"/>
</dbReference>
<evidence type="ECO:0000313" key="3">
    <source>
        <dbReference type="EMBL" id="TWT55862.1"/>
    </source>
</evidence>
<evidence type="ECO:0000313" key="4">
    <source>
        <dbReference type="Proteomes" id="UP000318053"/>
    </source>
</evidence>
<accession>A0A5C5X0X6</accession>
<dbReference type="AlphaFoldDB" id="A0A5C5X0X6"/>
<keyword evidence="4" id="KW-1185">Reference proteome</keyword>
<reference evidence="3 4" key="1">
    <citation type="submission" date="2019-02" db="EMBL/GenBank/DDBJ databases">
        <title>Deep-cultivation of Planctomycetes and their phenomic and genomic characterization uncovers novel biology.</title>
        <authorList>
            <person name="Wiegand S."/>
            <person name="Jogler M."/>
            <person name="Boedeker C."/>
            <person name="Pinto D."/>
            <person name="Vollmers J."/>
            <person name="Rivas-Marin E."/>
            <person name="Kohn T."/>
            <person name="Peeters S.H."/>
            <person name="Heuer A."/>
            <person name="Rast P."/>
            <person name="Oberbeckmann S."/>
            <person name="Bunk B."/>
            <person name="Jeske O."/>
            <person name="Meyerdierks A."/>
            <person name="Storesund J.E."/>
            <person name="Kallscheuer N."/>
            <person name="Luecker S."/>
            <person name="Lage O.M."/>
            <person name="Pohl T."/>
            <person name="Merkel B.J."/>
            <person name="Hornburger P."/>
            <person name="Mueller R.-W."/>
            <person name="Bruemmer F."/>
            <person name="Labrenz M."/>
            <person name="Spormann A.M."/>
            <person name="Op Den Camp H."/>
            <person name="Overmann J."/>
            <person name="Amann R."/>
            <person name="Jetten M.S.M."/>
            <person name="Mascher T."/>
            <person name="Medema M.H."/>
            <person name="Devos D.P."/>
            <person name="Kaster A.-K."/>
            <person name="Ovreas L."/>
            <person name="Rohde M."/>
            <person name="Galperin M.Y."/>
            <person name="Jogler C."/>
        </authorList>
    </citation>
    <scope>NUCLEOTIDE SEQUENCE [LARGE SCALE GENOMIC DNA]</scope>
    <source>
        <strain evidence="3 4">CA85</strain>
    </source>
</reference>
<dbReference type="Proteomes" id="UP000318053">
    <property type="component" value="Unassembled WGS sequence"/>
</dbReference>
<dbReference type="InterPro" id="IPR029063">
    <property type="entry name" value="SAM-dependent_MTases_sf"/>
</dbReference>
<name>A0A5C5X0X6_9BACT</name>
<gene>
    <name evidence="3" type="primary">cfa_3</name>
    <name evidence="3" type="ORF">CA85_47600</name>
</gene>
<evidence type="ECO:0000259" key="2">
    <source>
        <dbReference type="Pfam" id="PF13649"/>
    </source>
</evidence>
<dbReference type="CDD" id="cd02440">
    <property type="entry name" value="AdoMet_MTases"/>
    <property type="match status" value="1"/>
</dbReference>
<dbReference type="EC" id="2.1.1.79" evidence="3"/>
<feature type="domain" description="Methyltransferase" evidence="2">
    <location>
        <begin position="48"/>
        <end position="141"/>
    </location>
</feature>
<dbReference type="GO" id="GO:0008825">
    <property type="term" value="F:cyclopropane-fatty-acyl-phospholipid synthase activity"/>
    <property type="evidence" value="ECO:0007669"/>
    <property type="project" value="UniProtKB-EC"/>
</dbReference>
<dbReference type="SUPFAM" id="SSF53335">
    <property type="entry name" value="S-adenosyl-L-methionine-dependent methyltransferases"/>
    <property type="match status" value="1"/>
</dbReference>
<dbReference type="Gene3D" id="3.40.50.150">
    <property type="entry name" value="Vaccinia Virus protein VP39"/>
    <property type="match status" value="1"/>
</dbReference>
<dbReference type="EMBL" id="SJPK01000021">
    <property type="protein sequence ID" value="TWT55862.1"/>
    <property type="molecule type" value="Genomic_DNA"/>
</dbReference>
<keyword evidence="3" id="KW-0489">Methyltransferase</keyword>
<proteinExistence type="predicted"/>
<evidence type="ECO:0000256" key="1">
    <source>
        <dbReference type="ARBA" id="ARBA00022679"/>
    </source>
</evidence>
<sequence length="262" mass="29489">MEIEKKSIAAFYDAHSERMLRDFVNGNARVSAAIDLVTTHLHGRNGKILDVGCGIGSASYLFAQKLTGFEVLGVDISPKSIEIGRKLFSGDRVSLAVSDMECSPEDGPFDAIVLVDVYEHIPREKWPDFNRVLASSLTPDGMLILTTPSSLHQSYLKECKPEGLQIVDETVEVSDVMSLARDLDATLVHYSMKSIWQTNDYLHVVIERCPQYSPKVKSHQRKLTVNQRLRRKMRHLSGMSQEPVGVKERRCYVKERLGVDVK</sequence>
<protein>
    <submittedName>
        <fullName evidence="3">Cyclopropane-fatty-acyl-phospholipid synthase</fullName>
        <ecNumber evidence="3">2.1.1.79</ecNumber>
    </submittedName>
</protein>
<organism evidence="3 4">
    <name type="scientific">Allorhodopirellula solitaria</name>
    <dbReference type="NCBI Taxonomy" id="2527987"/>
    <lineage>
        <taxon>Bacteria</taxon>
        <taxon>Pseudomonadati</taxon>
        <taxon>Planctomycetota</taxon>
        <taxon>Planctomycetia</taxon>
        <taxon>Pirellulales</taxon>
        <taxon>Pirellulaceae</taxon>
        <taxon>Allorhodopirellula</taxon>
    </lineage>
</organism>
<keyword evidence="1 3" id="KW-0808">Transferase</keyword>
<comment type="caution">
    <text evidence="3">The sequence shown here is derived from an EMBL/GenBank/DDBJ whole genome shotgun (WGS) entry which is preliminary data.</text>
</comment>
<dbReference type="RefSeq" id="WP_146393568.1">
    <property type="nucleotide sequence ID" value="NZ_SJPK01000021.1"/>
</dbReference>
<dbReference type="OrthoDB" id="261499at2"/>
<dbReference type="GO" id="GO:0032259">
    <property type="term" value="P:methylation"/>
    <property type="evidence" value="ECO:0007669"/>
    <property type="project" value="UniProtKB-KW"/>
</dbReference>